<evidence type="ECO:0000313" key="10">
    <source>
        <dbReference type="Proteomes" id="UP000262939"/>
    </source>
</evidence>
<feature type="transmembrane region" description="Helical" evidence="8">
    <location>
        <begin position="306"/>
        <end position="326"/>
    </location>
</feature>
<dbReference type="NCBIfam" id="TIGR00912">
    <property type="entry name" value="2A0309"/>
    <property type="match status" value="1"/>
</dbReference>
<feature type="transmembrane region" description="Helical" evidence="8">
    <location>
        <begin position="36"/>
        <end position="57"/>
    </location>
</feature>
<accession>A0A372L7D4</accession>
<feature type="transmembrane region" description="Helical" evidence="8">
    <location>
        <begin position="185"/>
        <end position="207"/>
    </location>
</feature>
<gene>
    <name evidence="9" type="ORF">D0466_19355</name>
</gene>
<evidence type="ECO:0000313" key="9">
    <source>
        <dbReference type="EMBL" id="RFU61138.1"/>
    </source>
</evidence>
<name>A0A372L7D4_9BACI</name>
<dbReference type="RefSeq" id="WP_117324172.1">
    <property type="nucleotide sequence ID" value="NZ_QVTD01000017.1"/>
</dbReference>
<feature type="transmembrane region" description="Helical" evidence="8">
    <location>
        <begin position="338"/>
        <end position="358"/>
    </location>
</feature>
<keyword evidence="5 8" id="KW-0812">Transmembrane</keyword>
<evidence type="ECO:0000256" key="1">
    <source>
        <dbReference type="ARBA" id="ARBA00004141"/>
    </source>
</evidence>
<proteinExistence type="inferred from homology"/>
<feature type="transmembrane region" description="Helical" evidence="8">
    <location>
        <begin position="143"/>
        <end position="165"/>
    </location>
</feature>
<evidence type="ECO:0000256" key="4">
    <source>
        <dbReference type="ARBA" id="ARBA00022544"/>
    </source>
</evidence>
<dbReference type="EMBL" id="QVTD01000017">
    <property type="protein sequence ID" value="RFU61138.1"/>
    <property type="molecule type" value="Genomic_DNA"/>
</dbReference>
<reference evidence="9 10" key="1">
    <citation type="submission" date="2018-08" db="EMBL/GenBank/DDBJ databases">
        <title>Bacillus chawlae sp. nov., Bacillus glennii sp. nov., and Bacillus saganii sp. nov. Isolated from the Vehicle Assembly Building at Kennedy Space Center where the Viking Spacecraft were Assembled.</title>
        <authorList>
            <person name="Seuylemezian A."/>
            <person name="Vaishampayan P."/>
        </authorList>
    </citation>
    <scope>NUCLEOTIDE SEQUENCE [LARGE SCALE GENOMIC DNA]</scope>
    <source>
        <strain evidence="9 10">V44-8</strain>
    </source>
</reference>
<keyword evidence="7 8" id="KW-0472">Membrane</keyword>
<dbReference type="PANTHER" id="PTHR34975">
    <property type="entry name" value="SPORE GERMINATION PROTEIN A2"/>
    <property type="match status" value="1"/>
</dbReference>
<evidence type="ECO:0000256" key="6">
    <source>
        <dbReference type="ARBA" id="ARBA00022989"/>
    </source>
</evidence>
<dbReference type="GO" id="GO:0016020">
    <property type="term" value="C:membrane"/>
    <property type="evidence" value="ECO:0007669"/>
    <property type="project" value="UniProtKB-SubCell"/>
</dbReference>
<feature type="transmembrane region" description="Helical" evidence="8">
    <location>
        <begin position="115"/>
        <end position="131"/>
    </location>
</feature>
<keyword evidence="10" id="KW-1185">Reference proteome</keyword>
<evidence type="ECO:0000256" key="8">
    <source>
        <dbReference type="SAM" id="Phobius"/>
    </source>
</evidence>
<organism evidence="9 10">
    <name type="scientific">Peribacillus glennii</name>
    <dbReference type="NCBI Taxonomy" id="2303991"/>
    <lineage>
        <taxon>Bacteria</taxon>
        <taxon>Bacillati</taxon>
        <taxon>Bacillota</taxon>
        <taxon>Bacilli</taxon>
        <taxon>Bacillales</taxon>
        <taxon>Bacillaceae</taxon>
        <taxon>Peribacillus</taxon>
    </lineage>
</organism>
<sequence>MEKARISAYQLFVLMYLFQLGSAILIPLAIEAKQDAWLAILVGMIVGVVPFFIYYSLYQYYPDILPTQYTERIVGKMFGRAISLLYILYLSYLSARVLRDFGEMLLSFAYPETPLFIANALLMFVVMYTVRKGIEVLARTGELLFTLMILLAFSGLLLVVFSGLIDLNNLKPMLEEGLKPVIKVALTQTVFFPFGEVVAFAMIFPYLNHPKKVKVAGLLALGLGGTGLALAMAINISVLGVDLVSRSQFPLLSTIQSIQIASFLERLDVYFMIGSIIGIFLKISVYFYAAVTGTANLFNVKQPSQLAYPIGIIILFLSVTIASNFSEHLEEGLKLVPLILHLPFQIILPLFLLIIAFIKRGKGQKEKRVQRESAPRRGEA</sequence>
<keyword evidence="3" id="KW-0813">Transport</keyword>
<dbReference type="OrthoDB" id="1891864at2"/>
<dbReference type="PANTHER" id="PTHR34975:SF2">
    <property type="entry name" value="SPORE GERMINATION PROTEIN A2"/>
    <property type="match status" value="1"/>
</dbReference>
<dbReference type="GO" id="GO:0009847">
    <property type="term" value="P:spore germination"/>
    <property type="evidence" value="ECO:0007669"/>
    <property type="project" value="InterPro"/>
</dbReference>
<dbReference type="Pfam" id="PF03845">
    <property type="entry name" value="Spore_permease"/>
    <property type="match status" value="1"/>
</dbReference>
<protein>
    <submittedName>
        <fullName evidence="9">Spore gernimation protein KB</fullName>
    </submittedName>
</protein>
<feature type="transmembrane region" description="Helical" evidence="8">
    <location>
        <begin position="77"/>
        <end position="95"/>
    </location>
</feature>
<comment type="subcellular location">
    <subcellularLocation>
        <location evidence="1">Membrane</location>
        <topology evidence="1">Multi-pass membrane protein</topology>
    </subcellularLocation>
</comment>
<dbReference type="Proteomes" id="UP000262939">
    <property type="component" value="Unassembled WGS sequence"/>
</dbReference>
<feature type="transmembrane region" description="Helical" evidence="8">
    <location>
        <begin position="269"/>
        <end position="294"/>
    </location>
</feature>
<feature type="transmembrane region" description="Helical" evidence="8">
    <location>
        <begin position="219"/>
        <end position="241"/>
    </location>
</feature>
<dbReference type="AlphaFoldDB" id="A0A372L7D4"/>
<evidence type="ECO:0000256" key="2">
    <source>
        <dbReference type="ARBA" id="ARBA00007998"/>
    </source>
</evidence>
<feature type="transmembrane region" description="Helical" evidence="8">
    <location>
        <begin position="12"/>
        <end position="30"/>
    </location>
</feature>
<evidence type="ECO:0000256" key="7">
    <source>
        <dbReference type="ARBA" id="ARBA00023136"/>
    </source>
</evidence>
<evidence type="ECO:0000256" key="3">
    <source>
        <dbReference type="ARBA" id="ARBA00022448"/>
    </source>
</evidence>
<comment type="similarity">
    <text evidence="2">Belongs to the amino acid-polyamine-organocation (APC) superfamily. Spore germination protein (SGP) (TC 2.A.3.9) family.</text>
</comment>
<keyword evidence="4" id="KW-0309">Germination</keyword>
<dbReference type="InterPro" id="IPR004761">
    <property type="entry name" value="Spore_GerAB"/>
</dbReference>
<keyword evidence="6 8" id="KW-1133">Transmembrane helix</keyword>
<comment type="caution">
    <text evidence="9">The sequence shown here is derived from an EMBL/GenBank/DDBJ whole genome shotgun (WGS) entry which is preliminary data.</text>
</comment>
<evidence type="ECO:0000256" key="5">
    <source>
        <dbReference type="ARBA" id="ARBA00022692"/>
    </source>
</evidence>